<evidence type="ECO:0000256" key="10">
    <source>
        <dbReference type="ARBA" id="ARBA00049339"/>
    </source>
</evidence>
<gene>
    <name evidence="12" type="primary">argS_5</name>
    <name evidence="12" type="ORF">CM83_17068</name>
</gene>
<evidence type="ECO:0000256" key="6">
    <source>
        <dbReference type="ARBA" id="ARBA00022741"/>
    </source>
</evidence>
<dbReference type="FunFam" id="1.10.730.10:FF:000008">
    <property type="entry name" value="Arginine--tRNA ligase"/>
    <property type="match status" value="1"/>
</dbReference>
<dbReference type="EC" id="6.1.1.19" evidence="3"/>
<dbReference type="Pfam" id="PF05746">
    <property type="entry name" value="DALR_1"/>
    <property type="match status" value="1"/>
</dbReference>
<dbReference type="InterPro" id="IPR008909">
    <property type="entry name" value="DALR_anticod-bd"/>
</dbReference>
<name>A0A0A9X8M3_LYGHE</name>
<comment type="catalytic activity">
    <reaction evidence="10">
        <text>tRNA(Arg) + L-arginine + ATP = L-arginyl-tRNA(Arg) + AMP + diphosphate</text>
        <dbReference type="Rhea" id="RHEA:20301"/>
        <dbReference type="Rhea" id="RHEA-COMP:9658"/>
        <dbReference type="Rhea" id="RHEA-COMP:9673"/>
        <dbReference type="ChEBI" id="CHEBI:30616"/>
        <dbReference type="ChEBI" id="CHEBI:32682"/>
        <dbReference type="ChEBI" id="CHEBI:33019"/>
        <dbReference type="ChEBI" id="CHEBI:78442"/>
        <dbReference type="ChEBI" id="CHEBI:78513"/>
        <dbReference type="ChEBI" id="CHEBI:456215"/>
        <dbReference type="EC" id="6.1.1.19"/>
    </reaction>
</comment>
<evidence type="ECO:0000256" key="2">
    <source>
        <dbReference type="ARBA" id="ARBA00005594"/>
    </source>
</evidence>
<evidence type="ECO:0000256" key="9">
    <source>
        <dbReference type="ARBA" id="ARBA00023146"/>
    </source>
</evidence>
<accession>A0A0A9X8M3</accession>
<keyword evidence="6" id="KW-0547">Nucleotide-binding</keyword>
<dbReference type="SUPFAM" id="SSF47323">
    <property type="entry name" value="Anticodon-binding domain of a subclass of class I aminoacyl-tRNA synthetases"/>
    <property type="match status" value="1"/>
</dbReference>
<comment type="similarity">
    <text evidence="2">Belongs to the class-I aminoacyl-tRNA synthetase family.</text>
</comment>
<dbReference type="GO" id="GO:0005524">
    <property type="term" value="F:ATP binding"/>
    <property type="evidence" value="ECO:0007669"/>
    <property type="project" value="UniProtKB-KW"/>
</dbReference>
<evidence type="ECO:0000256" key="4">
    <source>
        <dbReference type="ARBA" id="ARBA00022490"/>
    </source>
</evidence>
<dbReference type="PANTHER" id="PTHR11956:SF5">
    <property type="entry name" value="ARGININE--TRNA LIGASE, CYTOPLASMIC"/>
    <property type="match status" value="1"/>
</dbReference>
<reference evidence="12" key="1">
    <citation type="journal article" date="2014" name="PLoS ONE">
        <title>Transcriptome-Based Identification of ABC Transporters in the Western Tarnished Plant Bug Lygus hesperus.</title>
        <authorList>
            <person name="Hull J.J."/>
            <person name="Chaney K."/>
            <person name="Geib S.M."/>
            <person name="Fabrick J.A."/>
            <person name="Brent C.S."/>
            <person name="Walsh D."/>
            <person name="Lavine L.C."/>
        </authorList>
    </citation>
    <scope>NUCLEOTIDE SEQUENCE</scope>
</reference>
<dbReference type="AlphaFoldDB" id="A0A0A9X8M3"/>
<evidence type="ECO:0000256" key="5">
    <source>
        <dbReference type="ARBA" id="ARBA00022598"/>
    </source>
</evidence>
<dbReference type="InterPro" id="IPR014729">
    <property type="entry name" value="Rossmann-like_a/b/a_fold"/>
</dbReference>
<evidence type="ECO:0000256" key="8">
    <source>
        <dbReference type="ARBA" id="ARBA00022917"/>
    </source>
</evidence>
<dbReference type="PANTHER" id="PTHR11956">
    <property type="entry name" value="ARGINYL-TRNA SYNTHETASE"/>
    <property type="match status" value="1"/>
</dbReference>
<dbReference type="InterPro" id="IPR001278">
    <property type="entry name" value="Arg-tRNA-ligase"/>
</dbReference>
<dbReference type="SMART" id="SM00836">
    <property type="entry name" value="DALR_1"/>
    <property type="match status" value="1"/>
</dbReference>
<dbReference type="EMBL" id="GBHO01028486">
    <property type="protein sequence ID" value="JAG15118.1"/>
    <property type="molecule type" value="Transcribed_RNA"/>
</dbReference>
<evidence type="ECO:0000313" key="12">
    <source>
        <dbReference type="EMBL" id="JAG15118.1"/>
    </source>
</evidence>
<sequence length="159" mass="18489">MQRLSRIIGIGAVKYYDLKQCRTTDYAFSYDKMLDLTGNTAIFLLYQYARICSIKRKANVSDEELSNFTDISINTPQEKKLAMCAFRFESVLLKTAEDLFPHYLTDFAYELMSCFSDFFQNCKVIDDPLQNSRLCLVEVTRITLKKTLELLNIETAERI</sequence>
<evidence type="ECO:0000259" key="11">
    <source>
        <dbReference type="SMART" id="SM00836"/>
    </source>
</evidence>
<keyword evidence="4" id="KW-0963">Cytoplasm</keyword>
<organism evidence="12">
    <name type="scientific">Lygus hesperus</name>
    <name type="common">Western plant bug</name>
    <dbReference type="NCBI Taxonomy" id="30085"/>
    <lineage>
        <taxon>Eukaryota</taxon>
        <taxon>Metazoa</taxon>
        <taxon>Ecdysozoa</taxon>
        <taxon>Arthropoda</taxon>
        <taxon>Hexapoda</taxon>
        <taxon>Insecta</taxon>
        <taxon>Pterygota</taxon>
        <taxon>Neoptera</taxon>
        <taxon>Paraneoptera</taxon>
        <taxon>Hemiptera</taxon>
        <taxon>Heteroptera</taxon>
        <taxon>Panheteroptera</taxon>
        <taxon>Cimicomorpha</taxon>
        <taxon>Miridae</taxon>
        <taxon>Mirini</taxon>
        <taxon>Lygus</taxon>
    </lineage>
</organism>
<proteinExistence type="inferred from homology"/>
<reference evidence="12" key="2">
    <citation type="submission" date="2014-07" db="EMBL/GenBank/DDBJ databases">
        <authorList>
            <person name="Hull J."/>
        </authorList>
    </citation>
    <scope>NUCLEOTIDE SEQUENCE</scope>
</reference>
<evidence type="ECO:0000256" key="7">
    <source>
        <dbReference type="ARBA" id="ARBA00022840"/>
    </source>
</evidence>
<dbReference type="InterPro" id="IPR009080">
    <property type="entry name" value="tRNAsynth_Ia_anticodon-bd"/>
</dbReference>
<dbReference type="GO" id="GO:0006420">
    <property type="term" value="P:arginyl-tRNA aminoacylation"/>
    <property type="evidence" value="ECO:0007669"/>
    <property type="project" value="InterPro"/>
</dbReference>
<keyword evidence="5 12" id="KW-0436">Ligase</keyword>
<feature type="domain" description="DALR anticodon binding" evidence="11">
    <location>
        <begin position="44"/>
        <end position="159"/>
    </location>
</feature>
<keyword evidence="8" id="KW-0648">Protein biosynthesis</keyword>
<keyword evidence="7" id="KW-0067">ATP-binding</keyword>
<evidence type="ECO:0000256" key="3">
    <source>
        <dbReference type="ARBA" id="ARBA00012837"/>
    </source>
</evidence>
<dbReference type="GO" id="GO:0004814">
    <property type="term" value="F:arginine-tRNA ligase activity"/>
    <property type="evidence" value="ECO:0007669"/>
    <property type="project" value="UniProtKB-EC"/>
</dbReference>
<dbReference type="Gene3D" id="1.10.730.10">
    <property type="entry name" value="Isoleucyl-tRNA Synthetase, Domain 1"/>
    <property type="match status" value="1"/>
</dbReference>
<keyword evidence="9" id="KW-0030">Aminoacyl-tRNA synthetase</keyword>
<evidence type="ECO:0000256" key="1">
    <source>
        <dbReference type="ARBA" id="ARBA00004496"/>
    </source>
</evidence>
<dbReference type="Gene3D" id="3.40.50.620">
    <property type="entry name" value="HUPs"/>
    <property type="match status" value="1"/>
</dbReference>
<protein>
    <recommendedName>
        <fullName evidence="3">arginine--tRNA ligase</fullName>
        <ecNumber evidence="3">6.1.1.19</ecNumber>
    </recommendedName>
</protein>
<comment type="subcellular location">
    <subcellularLocation>
        <location evidence="1">Cytoplasm</location>
    </subcellularLocation>
</comment>
<dbReference type="GO" id="GO:0005737">
    <property type="term" value="C:cytoplasm"/>
    <property type="evidence" value="ECO:0007669"/>
    <property type="project" value="UniProtKB-SubCell"/>
</dbReference>